<evidence type="ECO:0000313" key="2">
    <source>
        <dbReference type="EMBL" id="QKW43795.1"/>
    </source>
</evidence>
<dbReference type="EMBL" id="CP054926">
    <property type="protein sequence ID" value="QKW43795.1"/>
    <property type="molecule type" value="Genomic_DNA"/>
</dbReference>
<dbReference type="RefSeq" id="WP_176143967.1">
    <property type="nucleotide sequence ID" value="NZ_CP054926.1"/>
</dbReference>
<feature type="domain" description="TniQ" evidence="1">
    <location>
        <begin position="13"/>
        <end position="155"/>
    </location>
</feature>
<sequence>MGESGLPRRLPAVLVPISGESFASWLNRAAADWQLAPGEAAHAVGLECHPGYSVVRPLFFGITLTERSLARAGAATGIDAQALRAMQLSWYATSALNFTGLDLAAEASLSALGHREWALFTSSRACPKCLAGGPVWPLWWRLGIAAVCPVHQVLLVDLCRRCGIRLGRGYTGHPRGLLTRRQEVDLSRCNNRRPATGRRNAGLCEQNLAALPAVSVPVGLAVLQQQVLDIADGRAVPRVAGLAVAPAEFFAALRFTAALVRLVATADDIAVCTALTDGVAEEFVADQRARDQASRGGAGTQLRASPPSAAHAAAVLALTESVLFAPDRHTCQQVLSAWMRRAVARRRSPGKSDPLRVVPRPACLEPLVRAAVPPSSRIAGALAVRPAARPRFTMAHLPHLVDADDYTQLLAAHLPGTAPVSGRRLAALALARIAGATSWQQAAADLAMDPLKAARATNTLVQRITDPDAFWRATERIGVRLSERGLVDYAACRRKLASLTTVPHEVLYPVCRPLEYDVTLQRRRHSAAWTWQHFTGGDVREAPAYAPGLWTPTSTESLREGWRRFAAWIPDVVAQQLMAFGRELLHPDPPGGA</sequence>
<dbReference type="Proteomes" id="UP000509345">
    <property type="component" value="Chromosome"/>
</dbReference>
<protein>
    <submittedName>
        <fullName evidence="2">TniQ family protein</fullName>
    </submittedName>
</protein>
<evidence type="ECO:0000313" key="3">
    <source>
        <dbReference type="Proteomes" id="UP000509345"/>
    </source>
</evidence>
<dbReference type="InterPro" id="IPR009492">
    <property type="entry name" value="TniQ"/>
</dbReference>
<proteinExistence type="predicted"/>
<reference evidence="2 3" key="1">
    <citation type="submission" date="2020-06" db="EMBL/GenBank/DDBJ databases">
        <title>Genome mining for natural products.</title>
        <authorList>
            <person name="Zhang B."/>
            <person name="Shi J."/>
            <person name="Ge H."/>
        </authorList>
    </citation>
    <scope>NUCLEOTIDE SEQUENCE [LARGE SCALE GENOMIC DNA]</scope>
    <source>
        <strain evidence="2 3">NA06532</strain>
    </source>
</reference>
<dbReference type="GeneID" id="87632598"/>
<name>A0A7H8MQ04_STRMI</name>
<organism evidence="2 3">
    <name type="scientific">Streptomyces microflavus</name>
    <name type="common">Streptomyces lipmanii</name>
    <dbReference type="NCBI Taxonomy" id="1919"/>
    <lineage>
        <taxon>Bacteria</taxon>
        <taxon>Bacillati</taxon>
        <taxon>Actinomycetota</taxon>
        <taxon>Actinomycetes</taxon>
        <taxon>Kitasatosporales</taxon>
        <taxon>Streptomycetaceae</taxon>
        <taxon>Streptomyces</taxon>
    </lineage>
</organism>
<evidence type="ECO:0000259" key="1">
    <source>
        <dbReference type="Pfam" id="PF06527"/>
    </source>
</evidence>
<dbReference type="AlphaFoldDB" id="A0A7H8MQ04"/>
<accession>A0A7H8MQ04</accession>
<gene>
    <name evidence="2" type="ORF">HUT09_15300</name>
</gene>
<dbReference type="Pfam" id="PF06527">
    <property type="entry name" value="TniQ"/>
    <property type="match status" value="1"/>
</dbReference>